<name>A0A0E0GB79_ORYNI</name>
<proteinExistence type="predicted"/>
<dbReference type="AlphaFoldDB" id="A0A0E0GB79"/>
<dbReference type="HOGENOM" id="CLU_082870_0_0_1"/>
<dbReference type="Proteomes" id="UP000006591">
    <property type="component" value="Chromosome 2"/>
</dbReference>
<evidence type="ECO:0000313" key="2">
    <source>
        <dbReference type="EnsemblPlants" id="ONIVA02G30530.2"/>
    </source>
</evidence>
<feature type="compositionally biased region" description="Basic and acidic residues" evidence="1">
    <location>
        <begin position="16"/>
        <end position="26"/>
    </location>
</feature>
<sequence>MFPPRERSRRQSSATNRERQGHLERRGSRRRRRRPSARSGRGSPPPSSSPASTPPAAAARPLLHPAPAPRVPLTRINRRRRGCRLTHDDRRRLDEEQRARAAVQVVLEIGTQDKSPGYIPRSNNGKETERSSMSVLREELNMESIWEAEAGGTDYVTSFYCLPSGMTRYMHMLEHRYSHMHAMFRKRTTCTCVTSDDQLHVPVFCHQVVYESCNQHLAEISSNTETEATSKGHEMLRTTGDLNLVLRKQNPDSQSCGLHHACIYFAYPSKLKKAGGTPELMPTLNQLNVGFNK</sequence>
<feature type="region of interest" description="Disordered" evidence="1">
    <location>
        <begin position="1"/>
        <end position="90"/>
    </location>
</feature>
<dbReference type="EnsemblPlants" id="ONIVA02G30530.2">
    <property type="protein sequence ID" value="ONIVA02G30530.2"/>
    <property type="gene ID" value="ONIVA02G30530"/>
</dbReference>
<feature type="compositionally biased region" description="Basic residues" evidence="1">
    <location>
        <begin position="27"/>
        <end position="36"/>
    </location>
</feature>
<feature type="region of interest" description="Disordered" evidence="1">
    <location>
        <begin position="113"/>
        <end position="132"/>
    </location>
</feature>
<accession>A0A0E0GB79</accession>
<reference evidence="2" key="2">
    <citation type="submission" date="2018-04" db="EMBL/GenBank/DDBJ databases">
        <title>OnivRS2 (Oryza nivara Reference Sequence Version 2).</title>
        <authorList>
            <person name="Zhang J."/>
            <person name="Kudrna D."/>
            <person name="Lee S."/>
            <person name="Talag J."/>
            <person name="Rajasekar S."/>
            <person name="Welchert J."/>
            <person name="Hsing Y.-I."/>
            <person name="Wing R.A."/>
        </authorList>
    </citation>
    <scope>NUCLEOTIDE SEQUENCE [LARGE SCALE GENOMIC DNA]</scope>
    <source>
        <strain evidence="2">SL10</strain>
    </source>
</reference>
<evidence type="ECO:0000256" key="1">
    <source>
        <dbReference type="SAM" id="MobiDB-lite"/>
    </source>
</evidence>
<reference evidence="2" key="1">
    <citation type="submission" date="2015-04" db="UniProtKB">
        <authorList>
            <consortium name="EnsemblPlants"/>
        </authorList>
    </citation>
    <scope>IDENTIFICATION</scope>
    <source>
        <strain evidence="2">SL10</strain>
    </source>
</reference>
<evidence type="ECO:0000313" key="3">
    <source>
        <dbReference type="Proteomes" id="UP000006591"/>
    </source>
</evidence>
<keyword evidence="3" id="KW-1185">Reference proteome</keyword>
<feature type="compositionally biased region" description="Low complexity" evidence="1">
    <location>
        <begin position="49"/>
        <end position="63"/>
    </location>
</feature>
<dbReference type="Gramene" id="ONIVA02G30530.2">
    <property type="protein sequence ID" value="ONIVA02G30530.2"/>
    <property type="gene ID" value="ONIVA02G30530"/>
</dbReference>
<organism evidence="2">
    <name type="scientific">Oryza nivara</name>
    <name type="common">Indian wild rice</name>
    <name type="synonym">Oryza sativa f. spontanea</name>
    <dbReference type="NCBI Taxonomy" id="4536"/>
    <lineage>
        <taxon>Eukaryota</taxon>
        <taxon>Viridiplantae</taxon>
        <taxon>Streptophyta</taxon>
        <taxon>Embryophyta</taxon>
        <taxon>Tracheophyta</taxon>
        <taxon>Spermatophyta</taxon>
        <taxon>Magnoliopsida</taxon>
        <taxon>Liliopsida</taxon>
        <taxon>Poales</taxon>
        <taxon>Poaceae</taxon>
        <taxon>BOP clade</taxon>
        <taxon>Oryzoideae</taxon>
        <taxon>Oryzeae</taxon>
        <taxon>Oryzinae</taxon>
        <taxon>Oryza</taxon>
    </lineage>
</organism>
<protein>
    <submittedName>
        <fullName evidence="2">Uncharacterized protein</fullName>
    </submittedName>
</protein>